<dbReference type="EMBL" id="JBBWWR010000005">
    <property type="protein sequence ID" value="KAK8966765.1"/>
    <property type="molecule type" value="Genomic_DNA"/>
</dbReference>
<protein>
    <recommendedName>
        <fullName evidence="3">GDSL esterase/lipase</fullName>
    </recommendedName>
</protein>
<keyword evidence="2" id="KW-1185">Reference proteome</keyword>
<evidence type="ECO:0000313" key="1">
    <source>
        <dbReference type="EMBL" id="KAK8966765.1"/>
    </source>
</evidence>
<gene>
    <name evidence="1" type="ORF">KSP40_PGU015908</name>
</gene>
<accession>A0ABR2MRJ9</accession>
<organism evidence="1 2">
    <name type="scientific">Platanthera guangdongensis</name>
    <dbReference type="NCBI Taxonomy" id="2320717"/>
    <lineage>
        <taxon>Eukaryota</taxon>
        <taxon>Viridiplantae</taxon>
        <taxon>Streptophyta</taxon>
        <taxon>Embryophyta</taxon>
        <taxon>Tracheophyta</taxon>
        <taxon>Spermatophyta</taxon>
        <taxon>Magnoliopsida</taxon>
        <taxon>Liliopsida</taxon>
        <taxon>Asparagales</taxon>
        <taxon>Orchidaceae</taxon>
        <taxon>Orchidoideae</taxon>
        <taxon>Orchideae</taxon>
        <taxon>Orchidinae</taxon>
        <taxon>Platanthera</taxon>
    </lineage>
</organism>
<proteinExistence type="predicted"/>
<reference evidence="1 2" key="1">
    <citation type="journal article" date="2022" name="Nat. Plants">
        <title>Genomes of leafy and leafless Platanthera orchids illuminate the evolution of mycoheterotrophy.</title>
        <authorList>
            <person name="Li M.H."/>
            <person name="Liu K.W."/>
            <person name="Li Z."/>
            <person name="Lu H.C."/>
            <person name="Ye Q.L."/>
            <person name="Zhang D."/>
            <person name="Wang J.Y."/>
            <person name="Li Y.F."/>
            <person name="Zhong Z.M."/>
            <person name="Liu X."/>
            <person name="Yu X."/>
            <person name="Liu D.K."/>
            <person name="Tu X.D."/>
            <person name="Liu B."/>
            <person name="Hao Y."/>
            <person name="Liao X.Y."/>
            <person name="Jiang Y.T."/>
            <person name="Sun W.H."/>
            <person name="Chen J."/>
            <person name="Chen Y.Q."/>
            <person name="Ai Y."/>
            <person name="Zhai J.W."/>
            <person name="Wu S.S."/>
            <person name="Zhou Z."/>
            <person name="Hsiao Y.Y."/>
            <person name="Wu W.L."/>
            <person name="Chen Y.Y."/>
            <person name="Lin Y.F."/>
            <person name="Hsu J.L."/>
            <person name="Li C.Y."/>
            <person name="Wang Z.W."/>
            <person name="Zhao X."/>
            <person name="Zhong W.Y."/>
            <person name="Ma X.K."/>
            <person name="Ma L."/>
            <person name="Huang J."/>
            <person name="Chen G.Z."/>
            <person name="Huang M.Z."/>
            <person name="Huang L."/>
            <person name="Peng D.H."/>
            <person name="Luo Y.B."/>
            <person name="Zou S.Q."/>
            <person name="Chen S.P."/>
            <person name="Lan S."/>
            <person name="Tsai W.C."/>
            <person name="Van de Peer Y."/>
            <person name="Liu Z.J."/>
        </authorList>
    </citation>
    <scope>NUCLEOTIDE SEQUENCE [LARGE SCALE GENOMIC DNA]</scope>
    <source>
        <strain evidence="1">Lor288</strain>
    </source>
</reference>
<comment type="caution">
    <text evidence="1">The sequence shown here is derived from an EMBL/GenBank/DDBJ whole genome shotgun (WGS) entry which is preliminary data.</text>
</comment>
<dbReference type="Proteomes" id="UP001412067">
    <property type="component" value="Unassembled WGS sequence"/>
</dbReference>
<evidence type="ECO:0008006" key="3">
    <source>
        <dbReference type="Google" id="ProtNLM"/>
    </source>
</evidence>
<sequence>MTSTLKPPAACRLAGSQMAGPSPISLVRATANISSCLLVNLRSRLYELLDAGLCSQHALLRACKIEARERVNRAIFFITIGSNDFLNNYLTFISDFEPPDTFINRLVIALKAQLTCARDQSVHGSRRELRCTRTRQISRTARTVTLANSIPTSCESSENESVASSSLVARQENSISKSILPCRASGIALRASLLLPPSSSIKKTTSLSIDTQYSFVTVSGSLY</sequence>
<name>A0ABR2MRJ9_9ASPA</name>
<evidence type="ECO:0000313" key="2">
    <source>
        <dbReference type="Proteomes" id="UP001412067"/>
    </source>
</evidence>